<accession>A0A2S8BEU2</accession>
<keyword evidence="2" id="KW-0813">Transport</keyword>
<evidence type="ECO:0000256" key="1">
    <source>
        <dbReference type="ARBA" id="ARBA00004141"/>
    </source>
</evidence>
<dbReference type="SUPFAM" id="SSF81324">
    <property type="entry name" value="Voltage-gated potassium channels"/>
    <property type="match status" value="1"/>
</dbReference>
<dbReference type="Gene3D" id="1.10.287.70">
    <property type="match status" value="1"/>
</dbReference>
<evidence type="ECO:0000313" key="11">
    <source>
        <dbReference type="Proteomes" id="UP000238296"/>
    </source>
</evidence>
<feature type="transmembrane region" description="Helical" evidence="8">
    <location>
        <begin position="22"/>
        <end position="41"/>
    </location>
</feature>
<name>A0A2S8BEU2_9MYCO</name>
<dbReference type="Gene3D" id="1.20.120.350">
    <property type="entry name" value="Voltage-gated potassium channels. Chain C"/>
    <property type="match status" value="1"/>
</dbReference>
<keyword evidence="4 8" id="KW-1133">Transmembrane helix</keyword>
<reference evidence="10 11" key="1">
    <citation type="journal article" date="2017" name="Int. J. Syst. Evol. Microbiol.">
        <title>Mycobacterium talmoniae sp. nov., a slowly growing mycobacterium isolated from human respiratory samples.</title>
        <authorList>
            <person name="Davidson R.M."/>
            <person name="DeGroote M.A."/>
            <person name="Marola J.L."/>
            <person name="Buss S."/>
            <person name="Jones V."/>
            <person name="McNeil M.R."/>
            <person name="Freifeld A.G."/>
            <person name="Elaine Epperson L."/>
            <person name="Hasan N.A."/>
            <person name="Jackson M."/>
            <person name="Iwen P.C."/>
            <person name="Salfinger M."/>
            <person name="Strong M."/>
        </authorList>
    </citation>
    <scope>NUCLEOTIDE SEQUENCE [LARGE SCALE GENOMIC DNA]</scope>
    <source>
        <strain evidence="10 11">ATCC BAA-2683</strain>
    </source>
</reference>
<comment type="caution">
    <text evidence="10">The sequence shown here is derived from an EMBL/GenBank/DDBJ whole genome shotgun (WGS) entry which is preliminary data.</text>
</comment>
<evidence type="ECO:0000256" key="6">
    <source>
        <dbReference type="ARBA" id="ARBA00023136"/>
    </source>
</evidence>
<dbReference type="GO" id="GO:0005249">
    <property type="term" value="F:voltage-gated potassium channel activity"/>
    <property type="evidence" value="ECO:0007669"/>
    <property type="project" value="InterPro"/>
</dbReference>
<comment type="subcellular location">
    <subcellularLocation>
        <location evidence="1">Membrane</location>
        <topology evidence="1">Multi-pass membrane protein</topology>
    </subcellularLocation>
</comment>
<dbReference type="PANTHER" id="PTHR11537">
    <property type="entry name" value="VOLTAGE-GATED POTASSIUM CHANNEL"/>
    <property type="match status" value="1"/>
</dbReference>
<evidence type="ECO:0000256" key="4">
    <source>
        <dbReference type="ARBA" id="ARBA00022989"/>
    </source>
</evidence>
<dbReference type="Gene3D" id="1.20.5.110">
    <property type="match status" value="1"/>
</dbReference>
<keyword evidence="6 8" id="KW-0472">Membrane</keyword>
<keyword evidence="7 10" id="KW-0407">Ion channel</keyword>
<evidence type="ECO:0000259" key="9">
    <source>
        <dbReference type="Pfam" id="PF07885"/>
    </source>
</evidence>
<dbReference type="Pfam" id="PF07885">
    <property type="entry name" value="Ion_trans_2"/>
    <property type="match status" value="1"/>
</dbReference>
<protein>
    <submittedName>
        <fullName evidence="10">pH-gated potassium channel KcsA</fullName>
    </submittedName>
</protein>
<dbReference type="InterPro" id="IPR027359">
    <property type="entry name" value="Volt_channel_dom_sf"/>
</dbReference>
<evidence type="ECO:0000256" key="2">
    <source>
        <dbReference type="ARBA" id="ARBA00022448"/>
    </source>
</evidence>
<sequence length="250" mass="27626">MHTVAMNVARASLDRWERRAEWPLAAVAFTFLAAYSIDVLVQPRGQSANVIDALIKAAWIAFAIDYGVRLWLAPDRRHWFVRHLLDLAVVVLPLLRPLRLVRLVILVSTLHRAVGNAIRGRVMVYTVAGALLLVYVAALATLQTERQVPDAKITNFGQALWWSISTVTTVNYGDEYPVTNVGRAIAVFLMIGGISLLGTITATIASWIVQRVAEEDVSGQAITVSHIDELRGEIQALRDQLREATDGQNP</sequence>
<dbReference type="EMBL" id="PPEA01000664">
    <property type="protein sequence ID" value="PQM45148.1"/>
    <property type="molecule type" value="Genomic_DNA"/>
</dbReference>
<feature type="transmembrane region" description="Helical" evidence="8">
    <location>
        <begin position="53"/>
        <end position="72"/>
    </location>
</feature>
<organism evidence="10 11">
    <name type="scientific">Mycobacterium talmoniae</name>
    <dbReference type="NCBI Taxonomy" id="1858794"/>
    <lineage>
        <taxon>Bacteria</taxon>
        <taxon>Bacillati</taxon>
        <taxon>Actinomycetota</taxon>
        <taxon>Actinomycetes</taxon>
        <taxon>Mycobacteriales</taxon>
        <taxon>Mycobacteriaceae</taxon>
        <taxon>Mycobacterium</taxon>
    </lineage>
</organism>
<gene>
    <name evidence="10" type="primary">kcsA_1</name>
    <name evidence="10" type="ORF">C1Y40_04689</name>
</gene>
<dbReference type="AlphaFoldDB" id="A0A2S8BEU2"/>
<feature type="transmembrane region" description="Helical" evidence="8">
    <location>
        <begin position="184"/>
        <end position="209"/>
    </location>
</feature>
<keyword evidence="3 8" id="KW-0812">Transmembrane</keyword>
<evidence type="ECO:0000256" key="5">
    <source>
        <dbReference type="ARBA" id="ARBA00023065"/>
    </source>
</evidence>
<evidence type="ECO:0000256" key="3">
    <source>
        <dbReference type="ARBA" id="ARBA00022692"/>
    </source>
</evidence>
<keyword evidence="5" id="KW-0406">Ion transport</keyword>
<dbReference type="GO" id="GO:0008076">
    <property type="term" value="C:voltage-gated potassium channel complex"/>
    <property type="evidence" value="ECO:0007669"/>
    <property type="project" value="InterPro"/>
</dbReference>
<feature type="domain" description="Potassium channel" evidence="9">
    <location>
        <begin position="136"/>
        <end position="209"/>
    </location>
</feature>
<proteinExistence type="predicted"/>
<evidence type="ECO:0000256" key="7">
    <source>
        <dbReference type="ARBA" id="ARBA00023303"/>
    </source>
</evidence>
<dbReference type="PANTHER" id="PTHR11537:SF254">
    <property type="entry name" value="POTASSIUM VOLTAGE-GATED CHANNEL PROTEIN SHAB"/>
    <property type="match status" value="1"/>
</dbReference>
<dbReference type="GO" id="GO:0001508">
    <property type="term" value="P:action potential"/>
    <property type="evidence" value="ECO:0007669"/>
    <property type="project" value="TreeGrafter"/>
</dbReference>
<dbReference type="Proteomes" id="UP000238296">
    <property type="component" value="Unassembled WGS sequence"/>
</dbReference>
<evidence type="ECO:0000313" key="10">
    <source>
        <dbReference type="EMBL" id="PQM45148.1"/>
    </source>
</evidence>
<dbReference type="InterPro" id="IPR013099">
    <property type="entry name" value="K_chnl_dom"/>
</dbReference>
<dbReference type="InterPro" id="IPR028325">
    <property type="entry name" value="VG_K_chnl"/>
</dbReference>
<feature type="transmembrane region" description="Helical" evidence="8">
    <location>
        <begin position="122"/>
        <end position="142"/>
    </location>
</feature>
<evidence type="ECO:0000256" key="8">
    <source>
        <dbReference type="SAM" id="Phobius"/>
    </source>
</evidence>